<dbReference type="EMBL" id="AVOT02010885">
    <property type="protein sequence ID" value="MBW0491048.1"/>
    <property type="molecule type" value="Genomic_DNA"/>
</dbReference>
<dbReference type="AlphaFoldDB" id="A0A9Q3H3Z3"/>
<dbReference type="Proteomes" id="UP000765509">
    <property type="component" value="Unassembled WGS sequence"/>
</dbReference>
<accession>A0A9Q3H3Z3</accession>
<keyword evidence="3" id="KW-1185">Reference proteome</keyword>
<proteinExistence type="predicted"/>
<gene>
    <name evidence="2" type="ORF">O181_030763</name>
</gene>
<evidence type="ECO:0000313" key="2">
    <source>
        <dbReference type="EMBL" id="MBW0491048.1"/>
    </source>
</evidence>
<sequence length="214" mass="24977">MKFKQEVQKSGRKGSQDYSKSSYYPCHRRVIEPEREYSDSFRLTSSVKPTKLPSGFKPLRHQQISDKKSPYLPISGSIQERGRIIRKEQEFFQPEAERVGPYYKETFGPAERSTKKQQIVVNTFYEASSLRIKNNISTQMEHNSVTPEINLNSDQTWLKISQLVVKNQEKFYELHRSNLRLQELTILQEATVKAIQEICAKLSKSSEEKKSRLN</sequence>
<comment type="caution">
    <text evidence="2">The sequence shown here is derived from an EMBL/GenBank/DDBJ whole genome shotgun (WGS) entry which is preliminary data.</text>
</comment>
<name>A0A9Q3H3Z3_9BASI</name>
<protein>
    <submittedName>
        <fullName evidence="2">Uncharacterized protein</fullName>
    </submittedName>
</protein>
<organism evidence="2 3">
    <name type="scientific">Austropuccinia psidii MF-1</name>
    <dbReference type="NCBI Taxonomy" id="1389203"/>
    <lineage>
        <taxon>Eukaryota</taxon>
        <taxon>Fungi</taxon>
        <taxon>Dikarya</taxon>
        <taxon>Basidiomycota</taxon>
        <taxon>Pucciniomycotina</taxon>
        <taxon>Pucciniomycetes</taxon>
        <taxon>Pucciniales</taxon>
        <taxon>Sphaerophragmiaceae</taxon>
        <taxon>Austropuccinia</taxon>
    </lineage>
</organism>
<reference evidence="2" key="1">
    <citation type="submission" date="2021-03" db="EMBL/GenBank/DDBJ databases">
        <title>Draft genome sequence of rust myrtle Austropuccinia psidii MF-1, a brazilian biotype.</title>
        <authorList>
            <person name="Quecine M.C."/>
            <person name="Pachon D.M.R."/>
            <person name="Bonatelli M.L."/>
            <person name="Correr F.H."/>
            <person name="Franceschini L.M."/>
            <person name="Leite T.F."/>
            <person name="Margarido G.R.A."/>
            <person name="Almeida C.A."/>
            <person name="Ferrarezi J.A."/>
            <person name="Labate C.A."/>
        </authorList>
    </citation>
    <scope>NUCLEOTIDE SEQUENCE</scope>
    <source>
        <strain evidence="2">MF-1</strain>
    </source>
</reference>
<evidence type="ECO:0000256" key="1">
    <source>
        <dbReference type="SAM" id="MobiDB-lite"/>
    </source>
</evidence>
<evidence type="ECO:0000313" key="3">
    <source>
        <dbReference type="Proteomes" id="UP000765509"/>
    </source>
</evidence>
<feature type="region of interest" description="Disordered" evidence="1">
    <location>
        <begin position="1"/>
        <end position="25"/>
    </location>
</feature>